<dbReference type="AlphaFoldDB" id="W2ICD3"/>
<feature type="non-terminal residue" evidence="3">
    <location>
        <position position="1"/>
    </location>
</feature>
<evidence type="ECO:0000256" key="1">
    <source>
        <dbReference type="SAM" id="MobiDB-lite"/>
    </source>
</evidence>
<reference evidence="2" key="1">
    <citation type="submission" date="2013-11" db="EMBL/GenBank/DDBJ databases">
        <title>The Genome Sequence of Phytophthora parasitica CJ02B3.</title>
        <authorList>
            <consortium name="The Broad Institute Genomics Platform"/>
            <person name="Russ C."/>
            <person name="Tyler B."/>
            <person name="Panabieres F."/>
            <person name="Shan W."/>
            <person name="Tripathy S."/>
            <person name="Grunwald N."/>
            <person name="Machado M."/>
            <person name="Johnson C.S."/>
            <person name="Arredondo F."/>
            <person name="Hong C."/>
            <person name="Coffey M."/>
            <person name="Young S.K."/>
            <person name="Zeng Q."/>
            <person name="Gargeya S."/>
            <person name="Fitzgerald M."/>
            <person name="Abouelleil A."/>
            <person name="Alvarado L."/>
            <person name="Chapman S.B."/>
            <person name="Gainer-Dewar J."/>
            <person name="Goldberg J."/>
            <person name="Griggs A."/>
            <person name="Gujja S."/>
            <person name="Hansen M."/>
            <person name="Howarth C."/>
            <person name="Imamovic A."/>
            <person name="Ireland A."/>
            <person name="Larimer J."/>
            <person name="McCowan C."/>
            <person name="Murphy C."/>
            <person name="Pearson M."/>
            <person name="Poon T.W."/>
            <person name="Priest M."/>
            <person name="Roberts A."/>
            <person name="Saif S."/>
            <person name="Shea T."/>
            <person name="Sykes S."/>
            <person name="Wortman J."/>
            <person name="Nusbaum C."/>
            <person name="Birren B."/>
        </authorList>
    </citation>
    <scope>NUCLEOTIDE SEQUENCE [LARGE SCALE GENOMIC DNA]</scope>
    <source>
        <strain evidence="2">CJ02B3</strain>
    </source>
</reference>
<protein>
    <submittedName>
        <fullName evidence="3">Uncharacterized protein</fullName>
    </submittedName>
</protein>
<sequence length="38" mass="3750">IVGGRLSNIISTNKTATGGGHGGTSANDATTGHLWTPE</sequence>
<feature type="region of interest" description="Disordered" evidence="1">
    <location>
        <begin position="1"/>
        <end position="38"/>
    </location>
</feature>
<reference evidence="3" key="2">
    <citation type="submission" date="2013-11" db="EMBL/GenBank/DDBJ databases">
        <title>The Genome Sequence of Phytophthora parasitica CJ05E6.</title>
        <authorList>
            <consortium name="The Broad Institute Genomics Platform"/>
            <person name="Russ C."/>
            <person name="Tyler B."/>
            <person name="Panabieres F."/>
            <person name="Shan W."/>
            <person name="Tripathy S."/>
            <person name="Grunwald N."/>
            <person name="Machado M."/>
            <person name="Johnson C.S."/>
            <person name="Arredondo F."/>
            <person name="Hong C."/>
            <person name="Coffey M."/>
            <person name="Young S.K."/>
            <person name="Zeng Q."/>
            <person name="Gargeya S."/>
            <person name="Fitzgerald M."/>
            <person name="Abouelleil A."/>
            <person name="Alvarado L."/>
            <person name="Chapman S.B."/>
            <person name="Gainer-Dewar J."/>
            <person name="Goldberg J."/>
            <person name="Griggs A."/>
            <person name="Gujja S."/>
            <person name="Hansen M."/>
            <person name="Howarth C."/>
            <person name="Imamovic A."/>
            <person name="Ireland A."/>
            <person name="Larimer J."/>
            <person name="McCowan C."/>
            <person name="Murphy C."/>
            <person name="Pearson M."/>
            <person name="Poon T.W."/>
            <person name="Priest M."/>
            <person name="Roberts A."/>
            <person name="Saif S."/>
            <person name="Shea T."/>
            <person name="Sykes S."/>
            <person name="Wortman J."/>
            <person name="Nusbaum C."/>
            <person name="Birren B."/>
        </authorList>
    </citation>
    <scope>NUCLEOTIDE SEQUENCE [LARGE SCALE GENOMIC DNA]</scope>
    <source>
        <strain evidence="3">CJ05E6</strain>
    </source>
</reference>
<dbReference type="Proteomes" id="UP000053864">
    <property type="component" value="Unassembled WGS sequence"/>
</dbReference>
<name>W2ICD3_PHYNI</name>
<organism evidence="3">
    <name type="scientific">Phytophthora nicotianae</name>
    <name type="common">Potato buckeye rot agent</name>
    <name type="synonym">Phytophthora parasitica</name>
    <dbReference type="NCBI Taxonomy" id="4792"/>
    <lineage>
        <taxon>Eukaryota</taxon>
        <taxon>Sar</taxon>
        <taxon>Stramenopiles</taxon>
        <taxon>Oomycota</taxon>
        <taxon>Peronosporomycetes</taxon>
        <taxon>Peronosporales</taxon>
        <taxon>Peronosporaceae</taxon>
        <taxon>Phytophthora</taxon>
    </lineage>
</organism>
<evidence type="ECO:0000313" key="3">
    <source>
        <dbReference type="EMBL" id="ETL31841.1"/>
    </source>
</evidence>
<dbReference type="Proteomes" id="UP000053236">
    <property type="component" value="Unassembled WGS sequence"/>
</dbReference>
<gene>
    <name evidence="2" type="ORF">L915_01959</name>
    <name evidence="3" type="ORF">L916_15440</name>
</gene>
<dbReference type="EMBL" id="KI684430">
    <property type="protein sequence ID" value="ETK95084.1"/>
    <property type="molecule type" value="Genomic_DNA"/>
</dbReference>
<dbReference type="EMBL" id="KI674947">
    <property type="protein sequence ID" value="ETL31841.1"/>
    <property type="molecule type" value="Genomic_DNA"/>
</dbReference>
<evidence type="ECO:0000313" key="2">
    <source>
        <dbReference type="EMBL" id="ETK95084.1"/>
    </source>
</evidence>
<proteinExistence type="predicted"/>
<accession>W2ICD3</accession>